<dbReference type="Pfam" id="PF07690">
    <property type="entry name" value="MFS_1"/>
    <property type="match status" value="1"/>
</dbReference>
<evidence type="ECO:0000313" key="8">
    <source>
        <dbReference type="EMBL" id="MCI2241675.1"/>
    </source>
</evidence>
<feature type="transmembrane region" description="Helical" evidence="6">
    <location>
        <begin position="245"/>
        <end position="265"/>
    </location>
</feature>
<organism evidence="8 9">
    <name type="scientific">Adlercreutzia faecimuris</name>
    <dbReference type="NCBI Taxonomy" id="2897341"/>
    <lineage>
        <taxon>Bacteria</taxon>
        <taxon>Bacillati</taxon>
        <taxon>Actinomycetota</taxon>
        <taxon>Coriobacteriia</taxon>
        <taxon>Eggerthellales</taxon>
        <taxon>Eggerthellaceae</taxon>
        <taxon>Adlercreutzia</taxon>
    </lineage>
</organism>
<dbReference type="InterPro" id="IPR052714">
    <property type="entry name" value="MFS_Exporter"/>
</dbReference>
<dbReference type="InterPro" id="IPR020846">
    <property type="entry name" value="MFS_dom"/>
</dbReference>
<feature type="compositionally biased region" description="Low complexity" evidence="5">
    <location>
        <begin position="214"/>
        <end position="227"/>
    </location>
</feature>
<comment type="subcellular location">
    <subcellularLocation>
        <location evidence="1">Cell membrane</location>
        <topology evidence="1">Multi-pass membrane protein</topology>
    </subcellularLocation>
</comment>
<dbReference type="PANTHER" id="PTHR23531">
    <property type="entry name" value="QUINOLENE RESISTANCE PROTEIN NORA"/>
    <property type="match status" value="1"/>
</dbReference>
<accession>A0ABS9WFP3</accession>
<dbReference type="RefSeq" id="WP_242164055.1">
    <property type="nucleotide sequence ID" value="NZ_JAJMLW010000001.1"/>
</dbReference>
<evidence type="ECO:0000256" key="5">
    <source>
        <dbReference type="SAM" id="MobiDB-lite"/>
    </source>
</evidence>
<sequence>MGEETERLWSRPYVVLLLAIFGVSLVTSMFNLGMTYYADLINGGIALAGVSAGVFSLASMASKPLAAAVSNRFDDGRVMVVCALLIAAAASLHHLAETIPALAVARAVHGVLFGVFSTAAGAGINQVLPRSRLAEGLGFFAVVSMLVPAVGPTLFLLIVTEGDLASFNGLFVLAAALCAGAAAVTFLGVPCFGPRNVLARHGRGGRAGEGAAGPDGAEAPAAAGAPGGEARALPRTFLGLEPRTLLPAGLLCLFCVAFSSVNFYLPLLAFERDLGDVGPVYAVFAAMTLGCRFLVGRRADEHGPDRYLTAGMACLALSYAAIPLCPTAAALYVVAVPLGLGMGTVAPFLNAYIVRRCSPERPGSASAAYYLAYDVGYSTGSFACGAIIAAAGWDVLFAGCAALCLVGLVLFRLTLARPGRG</sequence>
<feature type="domain" description="Major facilitator superfamily (MFS) profile" evidence="7">
    <location>
        <begin position="12"/>
        <end position="419"/>
    </location>
</feature>
<evidence type="ECO:0000256" key="4">
    <source>
        <dbReference type="ARBA" id="ARBA00023136"/>
    </source>
</evidence>
<feature type="transmembrane region" description="Helical" evidence="6">
    <location>
        <begin position="277"/>
        <end position="295"/>
    </location>
</feature>
<feature type="transmembrane region" description="Helical" evidence="6">
    <location>
        <begin position="78"/>
        <end position="96"/>
    </location>
</feature>
<protein>
    <submittedName>
        <fullName evidence="8">MFS transporter</fullName>
    </submittedName>
</protein>
<gene>
    <name evidence="8" type="ORF">LPT13_04800</name>
</gene>
<name>A0ABS9WFP3_9ACTN</name>
<reference evidence="8" key="1">
    <citation type="submission" date="2021-11" db="EMBL/GenBank/DDBJ databases">
        <title>A Novel Adlercreutzia Species, isolated from a Allomyrina dichotoma larva feces.</title>
        <authorList>
            <person name="Suh M.K."/>
        </authorList>
    </citation>
    <scope>NUCLEOTIDE SEQUENCE</scope>
    <source>
        <strain evidence="8">JBNU-10</strain>
    </source>
</reference>
<evidence type="ECO:0000256" key="2">
    <source>
        <dbReference type="ARBA" id="ARBA00022692"/>
    </source>
</evidence>
<comment type="caution">
    <text evidence="8">The sequence shown here is derived from an EMBL/GenBank/DDBJ whole genome shotgun (WGS) entry which is preliminary data.</text>
</comment>
<dbReference type="SUPFAM" id="SSF103473">
    <property type="entry name" value="MFS general substrate transporter"/>
    <property type="match status" value="1"/>
</dbReference>
<feature type="transmembrane region" description="Helical" evidence="6">
    <location>
        <begin position="170"/>
        <end position="193"/>
    </location>
</feature>
<evidence type="ECO:0000259" key="7">
    <source>
        <dbReference type="PROSITE" id="PS50850"/>
    </source>
</evidence>
<dbReference type="PANTHER" id="PTHR23531:SF1">
    <property type="entry name" value="QUINOLENE RESISTANCE PROTEIN NORA"/>
    <property type="match status" value="1"/>
</dbReference>
<feature type="transmembrane region" description="Helical" evidence="6">
    <location>
        <begin position="330"/>
        <end position="355"/>
    </location>
</feature>
<feature type="transmembrane region" description="Helical" evidence="6">
    <location>
        <begin position="40"/>
        <end position="58"/>
    </location>
</feature>
<proteinExistence type="predicted"/>
<dbReference type="Gene3D" id="1.20.1250.20">
    <property type="entry name" value="MFS general substrate transporter like domains"/>
    <property type="match status" value="2"/>
</dbReference>
<keyword evidence="9" id="KW-1185">Reference proteome</keyword>
<feature type="transmembrane region" description="Helical" evidence="6">
    <location>
        <begin position="102"/>
        <end position="124"/>
    </location>
</feature>
<feature type="transmembrane region" description="Helical" evidence="6">
    <location>
        <begin position="395"/>
        <end position="415"/>
    </location>
</feature>
<feature type="transmembrane region" description="Helical" evidence="6">
    <location>
        <begin position="12"/>
        <end position="34"/>
    </location>
</feature>
<feature type="transmembrane region" description="Helical" evidence="6">
    <location>
        <begin position="307"/>
        <end position="324"/>
    </location>
</feature>
<keyword evidence="3 6" id="KW-1133">Transmembrane helix</keyword>
<feature type="transmembrane region" description="Helical" evidence="6">
    <location>
        <begin position="367"/>
        <end position="389"/>
    </location>
</feature>
<dbReference type="InterPro" id="IPR011701">
    <property type="entry name" value="MFS"/>
</dbReference>
<feature type="region of interest" description="Disordered" evidence="5">
    <location>
        <begin position="204"/>
        <end position="227"/>
    </location>
</feature>
<dbReference type="EMBL" id="JAJMLW010000001">
    <property type="protein sequence ID" value="MCI2241675.1"/>
    <property type="molecule type" value="Genomic_DNA"/>
</dbReference>
<dbReference type="InterPro" id="IPR036259">
    <property type="entry name" value="MFS_trans_sf"/>
</dbReference>
<keyword evidence="2 6" id="KW-0812">Transmembrane</keyword>
<evidence type="ECO:0000256" key="1">
    <source>
        <dbReference type="ARBA" id="ARBA00004651"/>
    </source>
</evidence>
<evidence type="ECO:0000256" key="6">
    <source>
        <dbReference type="SAM" id="Phobius"/>
    </source>
</evidence>
<dbReference type="PROSITE" id="PS50850">
    <property type="entry name" value="MFS"/>
    <property type="match status" value="1"/>
</dbReference>
<feature type="transmembrane region" description="Helical" evidence="6">
    <location>
        <begin position="136"/>
        <end position="158"/>
    </location>
</feature>
<keyword evidence="4 6" id="KW-0472">Membrane</keyword>
<dbReference type="Proteomes" id="UP001430755">
    <property type="component" value="Unassembled WGS sequence"/>
</dbReference>
<evidence type="ECO:0000313" key="9">
    <source>
        <dbReference type="Proteomes" id="UP001430755"/>
    </source>
</evidence>
<evidence type="ECO:0000256" key="3">
    <source>
        <dbReference type="ARBA" id="ARBA00022989"/>
    </source>
</evidence>